<gene>
    <name evidence="4" type="ORF">HID58_053240</name>
</gene>
<feature type="compositionally biased region" description="Polar residues" evidence="2">
    <location>
        <begin position="267"/>
        <end position="283"/>
    </location>
</feature>
<feature type="domain" description="Zinc knuckle CX2CX4HX4C" evidence="3">
    <location>
        <begin position="15"/>
        <end position="57"/>
    </location>
</feature>
<feature type="compositionally biased region" description="Basic and acidic residues" evidence="2">
    <location>
        <begin position="433"/>
        <end position="447"/>
    </location>
</feature>
<feature type="compositionally biased region" description="Polar residues" evidence="2">
    <location>
        <begin position="192"/>
        <end position="202"/>
    </location>
</feature>
<organism evidence="4 5">
    <name type="scientific">Brassica napus</name>
    <name type="common">Rape</name>
    <dbReference type="NCBI Taxonomy" id="3708"/>
    <lineage>
        <taxon>Eukaryota</taxon>
        <taxon>Viridiplantae</taxon>
        <taxon>Streptophyta</taxon>
        <taxon>Embryophyta</taxon>
        <taxon>Tracheophyta</taxon>
        <taxon>Spermatophyta</taxon>
        <taxon>Magnoliopsida</taxon>
        <taxon>eudicotyledons</taxon>
        <taxon>Gunneridae</taxon>
        <taxon>Pentapetalae</taxon>
        <taxon>rosids</taxon>
        <taxon>malvids</taxon>
        <taxon>Brassicales</taxon>
        <taxon>Brassicaceae</taxon>
        <taxon>Brassiceae</taxon>
        <taxon>Brassica</taxon>
    </lineage>
</organism>
<feature type="compositionally biased region" description="Basic and acidic residues" evidence="2">
    <location>
        <begin position="203"/>
        <end position="214"/>
    </location>
</feature>
<feature type="compositionally biased region" description="Basic residues" evidence="2">
    <location>
        <begin position="236"/>
        <end position="246"/>
    </location>
</feature>
<feature type="coiled-coil region" evidence="1">
    <location>
        <begin position="393"/>
        <end position="425"/>
    </location>
</feature>
<name>A0ABQ8AFD3_BRANA</name>
<dbReference type="InterPro" id="IPR025836">
    <property type="entry name" value="Zn_knuckle_CX2CX4HX4C"/>
</dbReference>
<feature type="region of interest" description="Disordered" evidence="2">
    <location>
        <begin position="474"/>
        <end position="494"/>
    </location>
</feature>
<proteinExistence type="predicted"/>
<feature type="region of interest" description="Disordered" evidence="2">
    <location>
        <begin position="63"/>
        <end position="298"/>
    </location>
</feature>
<protein>
    <recommendedName>
        <fullName evidence="3">Zinc knuckle CX2CX4HX4C domain-containing protein</fullName>
    </recommendedName>
</protein>
<comment type="caution">
    <text evidence="4">The sequence shown here is derived from an EMBL/GenBank/DDBJ whole genome shotgun (WGS) entry which is preliminary data.</text>
</comment>
<reference evidence="4 5" key="1">
    <citation type="submission" date="2021-05" db="EMBL/GenBank/DDBJ databases">
        <title>Genome Assembly of Synthetic Allotetraploid Brassica napus Reveals Homoeologous Exchanges between Subgenomes.</title>
        <authorList>
            <person name="Davis J.T."/>
        </authorList>
    </citation>
    <scope>NUCLEOTIDE SEQUENCE [LARGE SCALE GENOMIC DNA]</scope>
    <source>
        <strain evidence="5">cv. Da-Ae</strain>
        <tissue evidence="4">Seedling</tissue>
    </source>
</reference>
<feature type="compositionally biased region" description="Polar residues" evidence="2">
    <location>
        <begin position="134"/>
        <end position="149"/>
    </location>
</feature>
<evidence type="ECO:0000313" key="4">
    <source>
        <dbReference type="EMBL" id="KAH0890811.1"/>
    </source>
</evidence>
<evidence type="ECO:0000259" key="3">
    <source>
        <dbReference type="Pfam" id="PF14392"/>
    </source>
</evidence>
<feature type="compositionally biased region" description="Polar residues" evidence="2">
    <location>
        <begin position="223"/>
        <end position="233"/>
    </location>
</feature>
<accession>A0ABQ8AFD3</accession>
<feature type="compositionally biased region" description="Basic and acidic residues" evidence="2">
    <location>
        <begin position="75"/>
        <end position="133"/>
    </location>
</feature>
<feature type="non-terminal residue" evidence="4">
    <location>
        <position position="530"/>
    </location>
</feature>
<feature type="compositionally biased region" description="Basic and acidic residues" evidence="2">
    <location>
        <begin position="180"/>
        <end position="191"/>
    </location>
</feature>
<dbReference type="Proteomes" id="UP000824890">
    <property type="component" value="Unassembled WGS sequence"/>
</dbReference>
<dbReference type="Pfam" id="PF14392">
    <property type="entry name" value="zf-CCHC_4"/>
    <property type="match status" value="1"/>
</dbReference>
<feature type="region of interest" description="Disordered" evidence="2">
    <location>
        <begin position="427"/>
        <end position="451"/>
    </location>
</feature>
<evidence type="ECO:0000256" key="1">
    <source>
        <dbReference type="SAM" id="Coils"/>
    </source>
</evidence>
<keyword evidence="1" id="KW-0175">Coiled coil</keyword>
<feature type="compositionally biased region" description="Basic and acidic residues" evidence="2">
    <location>
        <begin position="150"/>
        <end position="173"/>
    </location>
</feature>
<evidence type="ECO:0000256" key="2">
    <source>
        <dbReference type="SAM" id="MobiDB-lite"/>
    </source>
</evidence>
<keyword evidence="5" id="KW-1185">Reference proteome</keyword>
<sequence length="530" mass="61369">MQRGRVRVFINGDLPLKFEYKVGFQNGDVVKVTIIYEDLHRHCFTCKRITHEEGTCPELTEVQREKNPFSNPFRRNPEAYHKPPNHRESRDIDLRNEKAYVTNQRREDRHENRQEYGRSHDLRNRITDRREAQSKNVWNRLDNSNQSELPRNRERYHPYQDSSRMETRGKNRDTTSSSEWRPKDRKDRRTDSYSSYVKQTGKGNDHTERHDNHSPRRRHSPDSQRTISENLQSKWPRGHYGGRRSRSPPTQTMEWRPVRKYTRTKETNTTLRQENAGSRSIELTGTAGPEAAKSGRTSVDIRIQSAQENRRQQVIGEEGEQEKITPRVTENLAPSLERETDTNMYNKEVVTEVELHKEPMLGIDKDHVDTTKDNEKGEEDIDTTIAKYAELAMNEEMMENDDLLDEISEEEIQAFEKELEDERIEAISQLSPSRKDRPSLTKPKEPSEVQDVEAVARGTSKKPVLGKTDTTIAQTIGKRRGTRSPDLKGAAASKKLASLGGDQMRHGIEAGRWKCQVDASWIEDQGATGL</sequence>
<evidence type="ECO:0000313" key="5">
    <source>
        <dbReference type="Proteomes" id="UP000824890"/>
    </source>
</evidence>
<dbReference type="EMBL" id="JAGKQM010000013">
    <property type="protein sequence ID" value="KAH0890811.1"/>
    <property type="molecule type" value="Genomic_DNA"/>
</dbReference>